<organism evidence="2 3">
    <name type="scientific">Vibrio pomeroyi</name>
    <dbReference type="NCBI Taxonomy" id="198832"/>
    <lineage>
        <taxon>Bacteria</taxon>
        <taxon>Pseudomonadati</taxon>
        <taxon>Pseudomonadota</taxon>
        <taxon>Gammaproteobacteria</taxon>
        <taxon>Vibrionales</taxon>
        <taxon>Vibrionaceae</taxon>
        <taxon>Vibrio</taxon>
    </lineage>
</organism>
<accession>A0ABV4N245</accession>
<proteinExistence type="predicted"/>
<evidence type="ECO:0000313" key="3">
    <source>
        <dbReference type="Proteomes" id="UP001570071"/>
    </source>
</evidence>
<sequence length="687" mass="77539">MEKRHLQHLQQINQYWQDVLSNLLILNKVNSDEVIGEIAPYVAQLAILPVSRKSVFSDMLWDYDADVSKRSASVTLAKVQLDFSTYKHIPLGVITEIKCLFLFVYFSPKEYGHSKSEIKPNTLISPFKDGLNFLDFVFSEVERRLGKEYVQAHYSALSHISLLDFEDAAKNTTLKLSSKKSLRVSYKVFFDYLNTLKTKEDIGIECDADYGAIKNAYEENHKKSNCKKKEKLPYLETKEFDLALRRASFNVVSFLKAVNEKVNDPIIAKNYEALASSYEEFPYSKQELEDYGAYRLSRKGYSITNINAIFPDNQLVIPHSNVPPTNAMVVEQFRKKVISSEPLRIAINKAFYSGLWIIASLMGARPNVFSDLKIDSCLDLKENTIVSEEHKGRDNRWNLFNDRWVAIPIMIDAMKVIELIGGKIFQNIYVFANVDTLKPEETNTPMTSLTNLVQNSFLALTGLYSKDISSKLNGYVFRHSLAHQMFRADVGLPVISYQLKHIVSATDALSRKGKVSQTTLGYGGIASQLTSLNGQSKVLDLRHTAELEAVKVNFDPNGKYMGGKADEHLSKVRKFFNGCVEAGYSEEEIYEAMVEQGVAIISVGSGYCFGGVEDFDEALPCIGGLRCNPARCHNAVVTKANAPKWREIYLDNIKLVGAEGYEDRQDQITEAIEESKRVLEYLGEALI</sequence>
<evidence type="ECO:0000256" key="1">
    <source>
        <dbReference type="ARBA" id="ARBA00023172"/>
    </source>
</evidence>
<dbReference type="InterPro" id="IPR013762">
    <property type="entry name" value="Integrase-like_cat_sf"/>
</dbReference>
<dbReference type="SUPFAM" id="SSF56349">
    <property type="entry name" value="DNA breaking-rejoining enzymes"/>
    <property type="match status" value="1"/>
</dbReference>
<reference evidence="2 3" key="1">
    <citation type="journal article" date="2024" name="ISME J.">
        <title>Tailless and filamentous prophages are predominant in marine Vibrio.</title>
        <authorList>
            <person name="Steensen K."/>
            <person name="Seneca J."/>
            <person name="Bartlau N."/>
            <person name="Yu X.A."/>
            <person name="Hussain F.A."/>
            <person name="Polz M.F."/>
        </authorList>
    </citation>
    <scope>NUCLEOTIDE SEQUENCE [LARGE SCALE GENOMIC DNA]</scope>
    <source>
        <strain evidence="2 3">10N.239.312.F12</strain>
    </source>
</reference>
<evidence type="ECO:0008006" key="4">
    <source>
        <dbReference type="Google" id="ProtNLM"/>
    </source>
</evidence>
<protein>
    <recommendedName>
        <fullName evidence="4">Site-specific integrase</fullName>
    </recommendedName>
</protein>
<evidence type="ECO:0000313" key="2">
    <source>
        <dbReference type="EMBL" id="MEZ8723464.1"/>
    </source>
</evidence>
<dbReference type="EMBL" id="JBFSSG010000063">
    <property type="protein sequence ID" value="MEZ8723464.1"/>
    <property type="molecule type" value="Genomic_DNA"/>
</dbReference>
<keyword evidence="3" id="KW-1185">Reference proteome</keyword>
<dbReference type="Proteomes" id="UP001570071">
    <property type="component" value="Unassembled WGS sequence"/>
</dbReference>
<gene>
    <name evidence="2" type="ORF">AB6D66_20510</name>
</gene>
<name>A0ABV4N245_9VIBR</name>
<dbReference type="RefSeq" id="WP_372125615.1">
    <property type="nucleotide sequence ID" value="NZ_JBFSSG010000063.1"/>
</dbReference>
<comment type="caution">
    <text evidence="2">The sequence shown here is derived from an EMBL/GenBank/DDBJ whole genome shotgun (WGS) entry which is preliminary data.</text>
</comment>
<dbReference type="InterPro" id="IPR011010">
    <property type="entry name" value="DNA_brk_join_enz"/>
</dbReference>
<keyword evidence="1" id="KW-0233">DNA recombination</keyword>
<dbReference type="Gene3D" id="1.10.443.10">
    <property type="entry name" value="Intergrase catalytic core"/>
    <property type="match status" value="1"/>
</dbReference>